<evidence type="ECO:0000313" key="3">
    <source>
        <dbReference type="Proteomes" id="UP001165586"/>
    </source>
</evidence>
<accession>A0ABT2H407</accession>
<reference evidence="2" key="1">
    <citation type="submission" date="2022-08" db="EMBL/GenBank/DDBJ databases">
        <authorList>
            <person name="Deng Y."/>
            <person name="Han X.-F."/>
            <person name="Zhang Y.-Q."/>
        </authorList>
    </citation>
    <scope>NUCLEOTIDE SEQUENCE</scope>
    <source>
        <strain evidence="2">CPCC 203386</strain>
    </source>
</reference>
<proteinExistence type="predicted"/>
<organism evidence="2 3">
    <name type="scientific">Herbiconiux daphne</name>
    <dbReference type="NCBI Taxonomy" id="2970914"/>
    <lineage>
        <taxon>Bacteria</taxon>
        <taxon>Bacillati</taxon>
        <taxon>Actinomycetota</taxon>
        <taxon>Actinomycetes</taxon>
        <taxon>Micrococcales</taxon>
        <taxon>Microbacteriaceae</taxon>
        <taxon>Herbiconiux</taxon>
    </lineage>
</organism>
<gene>
    <name evidence="2" type="ORF">N1032_13020</name>
</gene>
<feature type="region of interest" description="Disordered" evidence="1">
    <location>
        <begin position="134"/>
        <end position="158"/>
    </location>
</feature>
<evidence type="ECO:0000313" key="2">
    <source>
        <dbReference type="EMBL" id="MCS5734660.1"/>
    </source>
</evidence>
<dbReference type="Proteomes" id="UP001165586">
    <property type="component" value="Unassembled WGS sequence"/>
</dbReference>
<sequence>MQPQRAEHKSARGSVPVLTPWGDVAADALDYELIWLGYDPARTALGRFADAHATSAPVWRLVSGYLMLAARTDAAADPALGVFSHGHQVGQITAHAAGFVLRFDDDVQFDGVVVRSDAGIAVVADDTTRLSLSPDRRTVTGGPAAHSDAAHDDAAPRPVAPDLAAADTVWGITVVHGPAAVKIDNRLRLLRTLQQVGGRRA</sequence>
<name>A0ABT2H407_9MICO</name>
<evidence type="ECO:0000256" key="1">
    <source>
        <dbReference type="SAM" id="MobiDB-lite"/>
    </source>
</evidence>
<keyword evidence="3" id="KW-1185">Reference proteome</keyword>
<dbReference type="EMBL" id="JANLCJ010000004">
    <property type="protein sequence ID" value="MCS5734660.1"/>
    <property type="molecule type" value="Genomic_DNA"/>
</dbReference>
<protein>
    <submittedName>
        <fullName evidence="2">Uncharacterized protein</fullName>
    </submittedName>
</protein>
<dbReference type="RefSeq" id="WP_259539525.1">
    <property type="nucleotide sequence ID" value="NZ_JANLCJ010000004.1"/>
</dbReference>
<comment type="caution">
    <text evidence="2">The sequence shown here is derived from an EMBL/GenBank/DDBJ whole genome shotgun (WGS) entry which is preliminary data.</text>
</comment>